<reference evidence="1 2" key="1">
    <citation type="submission" date="2020-08" db="EMBL/GenBank/DDBJ databases">
        <title>Genomic Encyclopedia of Type Strains, Phase IV (KMG-V): Genome sequencing to study the core and pangenomes of soil and plant-associated prokaryotes.</title>
        <authorList>
            <person name="Whitman W."/>
        </authorList>
    </citation>
    <scope>NUCLEOTIDE SEQUENCE [LARGE SCALE GENOMIC DNA]</scope>
    <source>
        <strain evidence="1 2">M2T3</strain>
    </source>
</reference>
<name>A0A7X0J8F6_9SPHI</name>
<evidence type="ECO:0008006" key="3">
    <source>
        <dbReference type="Google" id="ProtNLM"/>
    </source>
</evidence>
<organism evidence="1 2">
    <name type="scientific">Pedobacter cryoconitis</name>
    <dbReference type="NCBI Taxonomy" id="188932"/>
    <lineage>
        <taxon>Bacteria</taxon>
        <taxon>Pseudomonadati</taxon>
        <taxon>Bacteroidota</taxon>
        <taxon>Sphingobacteriia</taxon>
        <taxon>Sphingobacteriales</taxon>
        <taxon>Sphingobacteriaceae</taxon>
        <taxon>Pedobacter</taxon>
    </lineage>
</organism>
<dbReference type="InterPro" id="IPR058238">
    <property type="entry name" value="Lant_leader_dom"/>
</dbReference>
<protein>
    <recommendedName>
        <fullName evidence="3">Natural product</fullName>
    </recommendedName>
</protein>
<proteinExistence type="predicted"/>
<evidence type="ECO:0000313" key="1">
    <source>
        <dbReference type="EMBL" id="MBB6503024.1"/>
    </source>
</evidence>
<accession>A0A7X0J8F6</accession>
<dbReference type="EMBL" id="JACHCC010000020">
    <property type="protein sequence ID" value="MBB6503024.1"/>
    <property type="molecule type" value="Genomic_DNA"/>
</dbReference>
<evidence type="ECO:0000313" key="2">
    <source>
        <dbReference type="Proteomes" id="UP000521017"/>
    </source>
</evidence>
<sequence>MKKIKLNTARLQLKKTTIVGLTESDMAKILGGETGPCTTSPCEGGYSQMACPWTQQTNGCPSQTCEPAPETSACNTSFGPTCSIYPK</sequence>
<gene>
    <name evidence="1" type="ORF">HDF25_005210</name>
</gene>
<dbReference type="RefSeq" id="WP_221451026.1">
    <property type="nucleotide sequence ID" value="NZ_JACHCC010000020.1"/>
</dbReference>
<dbReference type="AlphaFoldDB" id="A0A7X0J8F6"/>
<dbReference type="NCBIfam" id="NF038153">
    <property type="entry name" value="lant_leader_L1a"/>
    <property type="match status" value="1"/>
</dbReference>
<comment type="caution">
    <text evidence="1">The sequence shown here is derived from an EMBL/GenBank/DDBJ whole genome shotgun (WGS) entry which is preliminary data.</text>
</comment>
<dbReference type="Proteomes" id="UP000521017">
    <property type="component" value="Unassembled WGS sequence"/>
</dbReference>